<dbReference type="Proteomes" id="UP001220324">
    <property type="component" value="Unassembled WGS sequence"/>
</dbReference>
<evidence type="ECO:0000259" key="1">
    <source>
        <dbReference type="Pfam" id="PF00646"/>
    </source>
</evidence>
<dbReference type="SUPFAM" id="SSF81383">
    <property type="entry name" value="F-box domain"/>
    <property type="match status" value="1"/>
</dbReference>
<gene>
    <name evidence="2" type="ORF">N7494_008114</name>
</gene>
<evidence type="ECO:0000313" key="2">
    <source>
        <dbReference type="EMBL" id="KAJ5538635.1"/>
    </source>
</evidence>
<feature type="domain" description="F-box" evidence="1">
    <location>
        <begin position="95"/>
        <end position="134"/>
    </location>
</feature>
<protein>
    <recommendedName>
        <fullName evidence="1">F-box domain-containing protein</fullName>
    </recommendedName>
</protein>
<reference evidence="2 3" key="1">
    <citation type="journal article" date="2023" name="IMA Fungus">
        <title>Comparative genomic study of the Penicillium genus elucidates a diverse pangenome and 15 lateral gene transfer events.</title>
        <authorList>
            <person name="Petersen C."/>
            <person name="Sorensen T."/>
            <person name="Nielsen M.R."/>
            <person name="Sondergaard T.E."/>
            <person name="Sorensen J.L."/>
            <person name="Fitzpatrick D.A."/>
            <person name="Frisvad J.C."/>
            <person name="Nielsen K.L."/>
        </authorList>
    </citation>
    <scope>NUCLEOTIDE SEQUENCE [LARGE SCALE GENOMIC DNA]</scope>
    <source>
        <strain evidence="2 3">IBT 35679</strain>
    </source>
</reference>
<name>A0AAD6CUC9_9EURO</name>
<dbReference type="EMBL" id="JAQIZZ010000006">
    <property type="protein sequence ID" value="KAJ5538635.1"/>
    <property type="molecule type" value="Genomic_DNA"/>
</dbReference>
<dbReference type="InterPro" id="IPR001810">
    <property type="entry name" value="F-box_dom"/>
</dbReference>
<organism evidence="2 3">
    <name type="scientific">Penicillium frequentans</name>
    <dbReference type="NCBI Taxonomy" id="3151616"/>
    <lineage>
        <taxon>Eukaryota</taxon>
        <taxon>Fungi</taxon>
        <taxon>Dikarya</taxon>
        <taxon>Ascomycota</taxon>
        <taxon>Pezizomycotina</taxon>
        <taxon>Eurotiomycetes</taxon>
        <taxon>Eurotiomycetidae</taxon>
        <taxon>Eurotiales</taxon>
        <taxon>Aspergillaceae</taxon>
        <taxon>Penicillium</taxon>
    </lineage>
</organism>
<sequence length="423" mass="48103">MNLAGPLPFPLFGIPFAQRIPAGIIAMNNPKITAHLTHTKWRAYSDPLTWDEETLKNLIAYDDKVDNQMFGAFKPLPNFDEHESANTMNLGLIGCLSLEVMHEIINHMDLITIARFSGTCRFARIAVNHHPSYKMVMEHASHVRQTLTATGLGYWNSLGNFRNELQYPYCRSCGGSGSYVFLPTCERICPNCCDLNKDYWCITVDDATTAFAIDLSDLRRIPIIRIKPQSYRSTVYPARLTYIEYMVPAKCAFEAGVKRWGTVAKMQRQGDLRSPDRHPDATSFEIMDAELFRFLRSVLLPFGTDPLQAPYPRRPLYEHFNPMIGAIASWFPHVERPHVDPTPHYCCKGCVWAYERKIHPAADQITYMGLDPGLSNEETSIALARRMRIPRTWPQTIIHSVNCVGCGLLMWDAKATKDEKVSI</sequence>
<dbReference type="AlphaFoldDB" id="A0AAD6CUC9"/>
<comment type="caution">
    <text evidence="2">The sequence shown here is derived from an EMBL/GenBank/DDBJ whole genome shotgun (WGS) entry which is preliminary data.</text>
</comment>
<proteinExistence type="predicted"/>
<evidence type="ECO:0000313" key="3">
    <source>
        <dbReference type="Proteomes" id="UP001220324"/>
    </source>
</evidence>
<dbReference type="Pfam" id="PF00646">
    <property type="entry name" value="F-box"/>
    <property type="match status" value="1"/>
</dbReference>
<dbReference type="InterPro" id="IPR036047">
    <property type="entry name" value="F-box-like_dom_sf"/>
</dbReference>
<accession>A0AAD6CUC9</accession>
<keyword evidence="3" id="KW-1185">Reference proteome</keyword>